<feature type="transmembrane region" description="Helical" evidence="1">
    <location>
        <begin position="126"/>
        <end position="151"/>
    </location>
</feature>
<dbReference type="OrthoDB" id="215765at2"/>
<keyword evidence="1" id="KW-0472">Membrane</keyword>
<evidence type="ECO:0000313" key="2">
    <source>
        <dbReference type="EMBL" id="TWT41487.1"/>
    </source>
</evidence>
<dbReference type="AlphaFoldDB" id="A0A5C5VTM3"/>
<name>A0A5C5VTM3_9PLAN</name>
<dbReference type="Proteomes" id="UP000317243">
    <property type="component" value="Unassembled WGS sequence"/>
</dbReference>
<keyword evidence="1" id="KW-0812">Transmembrane</keyword>
<keyword evidence="3" id="KW-1185">Reference proteome</keyword>
<sequence>MSERFIASEILSELGWERLHDGGFEDELEREVAEGHPLFSIHVRGIARALGSDDVVFEIIDSVEQGQGKIVEVHLTWIASAPDVPPYPLTTFYQSESEWIEFHEQCAQPIGLHPGSARNLRWRRHYFGLTLLTWIGVGILLILLTLCVVLSPP</sequence>
<comment type="caution">
    <text evidence="2">The sequence shown here is derived from an EMBL/GenBank/DDBJ whole genome shotgun (WGS) entry which is preliminary data.</text>
</comment>
<proteinExistence type="predicted"/>
<dbReference type="RefSeq" id="WP_146512083.1">
    <property type="nucleotide sequence ID" value="NZ_SIHI01000043.1"/>
</dbReference>
<reference evidence="2 3" key="1">
    <citation type="submission" date="2019-02" db="EMBL/GenBank/DDBJ databases">
        <title>Deep-cultivation of Planctomycetes and their phenomic and genomic characterization uncovers novel biology.</title>
        <authorList>
            <person name="Wiegand S."/>
            <person name="Jogler M."/>
            <person name="Boedeker C."/>
            <person name="Pinto D."/>
            <person name="Vollmers J."/>
            <person name="Rivas-Marin E."/>
            <person name="Kohn T."/>
            <person name="Peeters S.H."/>
            <person name="Heuer A."/>
            <person name="Rast P."/>
            <person name="Oberbeckmann S."/>
            <person name="Bunk B."/>
            <person name="Jeske O."/>
            <person name="Meyerdierks A."/>
            <person name="Storesund J.E."/>
            <person name="Kallscheuer N."/>
            <person name="Luecker S."/>
            <person name="Lage O.M."/>
            <person name="Pohl T."/>
            <person name="Merkel B.J."/>
            <person name="Hornburger P."/>
            <person name="Mueller R.-W."/>
            <person name="Bruemmer F."/>
            <person name="Labrenz M."/>
            <person name="Spormann A.M."/>
            <person name="Op Den Camp H."/>
            <person name="Overmann J."/>
            <person name="Amann R."/>
            <person name="Jetten M.S.M."/>
            <person name="Mascher T."/>
            <person name="Medema M.H."/>
            <person name="Devos D.P."/>
            <person name="Kaster A.-K."/>
            <person name="Ovreas L."/>
            <person name="Rohde M."/>
            <person name="Galperin M.Y."/>
            <person name="Jogler C."/>
        </authorList>
    </citation>
    <scope>NUCLEOTIDE SEQUENCE [LARGE SCALE GENOMIC DNA]</scope>
    <source>
        <strain evidence="2 3">KOR42</strain>
    </source>
</reference>
<dbReference type="EMBL" id="SIHI01000043">
    <property type="protein sequence ID" value="TWT41487.1"/>
    <property type="molecule type" value="Genomic_DNA"/>
</dbReference>
<keyword evidence="1" id="KW-1133">Transmembrane helix</keyword>
<evidence type="ECO:0000313" key="3">
    <source>
        <dbReference type="Proteomes" id="UP000317243"/>
    </source>
</evidence>
<protein>
    <submittedName>
        <fullName evidence="2">Uncharacterized protein</fullName>
    </submittedName>
</protein>
<evidence type="ECO:0000256" key="1">
    <source>
        <dbReference type="SAM" id="Phobius"/>
    </source>
</evidence>
<organism evidence="2 3">
    <name type="scientific">Thalassoglobus neptunius</name>
    <dbReference type="NCBI Taxonomy" id="1938619"/>
    <lineage>
        <taxon>Bacteria</taxon>
        <taxon>Pseudomonadati</taxon>
        <taxon>Planctomycetota</taxon>
        <taxon>Planctomycetia</taxon>
        <taxon>Planctomycetales</taxon>
        <taxon>Planctomycetaceae</taxon>
        <taxon>Thalassoglobus</taxon>
    </lineage>
</organism>
<gene>
    <name evidence="2" type="ORF">KOR42_47580</name>
</gene>
<accession>A0A5C5VTM3</accession>